<sequence length="62" mass="6899">MGRAQRSNFQDVVSRTGCRKLIDEYNGNRDWNYSRWSVAVYQGDSGMPEIIGSGNCLSPTGP</sequence>
<dbReference type="EMBL" id="PGGW01000051">
    <property type="protein sequence ID" value="PJE96974.1"/>
    <property type="molecule type" value="Genomic_DNA"/>
</dbReference>
<comment type="caution">
    <text evidence="1">The sequence shown here is derived from an EMBL/GenBank/DDBJ whole genome shotgun (WGS) entry which is preliminary data.</text>
</comment>
<protein>
    <submittedName>
        <fullName evidence="1">Uncharacterized protein</fullName>
    </submittedName>
</protein>
<dbReference type="AlphaFoldDB" id="A0A2M8LYH5"/>
<keyword evidence="2" id="KW-1185">Reference proteome</keyword>
<reference evidence="1 2" key="1">
    <citation type="submission" date="2017-11" db="EMBL/GenBank/DDBJ databases">
        <title>Streptomyces carmine sp. nov., a novel actinomycete isolated from Sophora alopecuroides in Xinjiang, China.</title>
        <authorList>
            <person name="Wang Y."/>
            <person name="Luo X."/>
            <person name="Wan C."/>
            <person name="Zhang L."/>
        </authorList>
    </citation>
    <scope>NUCLEOTIDE SEQUENCE [LARGE SCALE GENOMIC DNA]</scope>
    <source>
        <strain evidence="1 2">TRM SA0054</strain>
    </source>
</reference>
<dbReference type="Proteomes" id="UP000230407">
    <property type="component" value="Unassembled WGS sequence"/>
</dbReference>
<gene>
    <name evidence="1" type="ORF">CUT44_15065</name>
</gene>
<name>A0A2M8LYH5_9ACTN</name>
<evidence type="ECO:0000313" key="1">
    <source>
        <dbReference type="EMBL" id="PJE96974.1"/>
    </source>
</evidence>
<organism evidence="1 2">
    <name type="scientific">Streptomyces carminius</name>
    <dbReference type="NCBI Taxonomy" id="2665496"/>
    <lineage>
        <taxon>Bacteria</taxon>
        <taxon>Bacillati</taxon>
        <taxon>Actinomycetota</taxon>
        <taxon>Actinomycetes</taxon>
        <taxon>Kitasatosporales</taxon>
        <taxon>Streptomycetaceae</taxon>
        <taxon>Streptomyces</taxon>
    </lineage>
</organism>
<evidence type="ECO:0000313" key="2">
    <source>
        <dbReference type="Proteomes" id="UP000230407"/>
    </source>
</evidence>
<accession>A0A2M8LYH5</accession>
<proteinExistence type="predicted"/>